<organism evidence="3 4">
    <name type="scientific">Streptomyces luteoverticillatus</name>
    <name type="common">Streptoverticillium luteoverticillatus</name>
    <dbReference type="NCBI Taxonomy" id="66425"/>
    <lineage>
        <taxon>Bacteria</taxon>
        <taxon>Bacillati</taxon>
        <taxon>Actinomycetota</taxon>
        <taxon>Actinomycetes</taxon>
        <taxon>Kitasatosporales</taxon>
        <taxon>Streptomycetaceae</taxon>
        <taxon>Streptomyces</taxon>
    </lineage>
</organism>
<dbReference type="RefSeq" id="WP_126917442.1">
    <property type="nucleotide sequence ID" value="NZ_CP034587.1"/>
</dbReference>
<evidence type="ECO:0000256" key="1">
    <source>
        <dbReference type="SAM" id="MobiDB-lite"/>
    </source>
</evidence>
<reference evidence="3 4" key="1">
    <citation type="submission" date="2018-12" db="EMBL/GenBank/DDBJ databases">
        <title>The whole draft genome of Streptomyce luteoverticillatus CGMCC 15060.</title>
        <authorList>
            <person name="Feng Z."/>
            <person name="Chen G."/>
            <person name="Zhang J."/>
            <person name="Zhu H."/>
            <person name="Yu X."/>
            <person name="Zhang W."/>
            <person name="Zhang X."/>
        </authorList>
    </citation>
    <scope>NUCLEOTIDE SEQUENCE [LARGE SCALE GENOMIC DNA]</scope>
    <source>
        <strain evidence="3 4">CGMCC 15060</strain>
    </source>
</reference>
<evidence type="ECO:0000313" key="4">
    <source>
        <dbReference type="Proteomes" id="UP000267900"/>
    </source>
</evidence>
<evidence type="ECO:0000313" key="3">
    <source>
        <dbReference type="EMBL" id="AZQ74940.1"/>
    </source>
</evidence>
<dbReference type="EMBL" id="CP034587">
    <property type="protein sequence ID" value="AZQ74940.1"/>
    <property type="molecule type" value="Genomic_DNA"/>
</dbReference>
<name>A0A3Q9G111_STRLT</name>
<dbReference type="OrthoDB" id="4270055at2"/>
<feature type="compositionally biased region" description="Polar residues" evidence="1">
    <location>
        <begin position="123"/>
        <end position="134"/>
    </location>
</feature>
<protein>
    <recommendedName>
        <fullName evidence="5">Spore coat protein U domain-containing protein</fullName>
    </recommendedName>
</protein>
<accession>A0A3Q9G111</accession>
<sequence length="167" mass="17132">MFPASTRSRAATGAAAALLLTATATAPSAMAHAARARLATFNCAGSINVNVHPLNGAVDGRSGSGFRCATPDASFPAELTISGSVTSSSDLVFTTRTTDSLRRTDTGQVIQFTIDRRFDRDSTAASGNATERSTGGQGRDSGTGTFGTGTGLVTFLITNNYMLDVTV</sequence>
<dbReference type="Proteomes" id="UP000267900">
    <property type="component" value="Chromosome"/>
</dbReference>
<gene>
    <name evidence="3" type="ORF">EKH77_30505</name>
</gene>
<evidence type="ECO:0008006" key="5">
    <source>
        <dbReference type="Google" id="ProtNLM"/>
    </source>
</evidence>
<proteinExistence type="predicted"/>
<keyword evidence="4" id="KW-1185">Reference proteome</keyword>
<keyword evidence="2" id="KW-0732">Signal</keyword>
<feature type="region of interest" description="Disordered" evidence="1">
    <location>
        <begin position="121"/>
        <end position="145"/>
    </location>
</feature>
<feature type="chain" id="PRO_5018673057" description="Spore coat protein U domain-containing protein" evidence="2">
    <location>
        <begin position="34"/>
        <end position="167"/>
    </location>
</feature>
<feature type="signal peptide" evidence="2">
    <location>
        <begin position="1"/>
        <end position="33"/>
    </location>
</feature>
<dbReference type="AlphaFoldDB" id="A0A3Q9G111"/>
<evidence type="ECO:0000256" key="2">
    <source>
        <dbReference type="SAM" id="SignalP"/>
    </source>
</evidence>
<feature type="compositionally biased region" description="Gly residues" evidence="1">
    <location>
        <begin position="135"/>
        <end position="145"/>
    </location>
</feature>